<protein>
    <submittedName>
        <fullName evidence="2">Uncharacterized protein</fullName>
    </submittedName>
</protein>
<evidence type="ECO:0000313" key="2">
    <source>
        <dbReference type="EMBL" id="RDY11135.1"/>
    </source>
</evidence>
<evidence type="ECO:0000313" key="3">
    <source>
        <dbReference type="Proteomes" id="UP000257109"/>
    </source>
</evidence>
<feature type="region of interest" description="Disordered" evidence="1">
    <location>
        <begin position="89"/>
        <end position="112"/>
    </location>
</feature>
<gene>
    <name evidence="2" type="ORF">CR513_04248</name>
</gene>
<dbReference type="PANTHER" id="PTHR32108:SF9">
    <property type="entry name" value="REVERSE TRANSCRIPTASE RNASE H-LIKE DOMAIN-CONTAINING PROTEIN"/>
    <property type="match status" value="1"/>
</dbReference>
<accession>A0A371I7Z2</accession>
<name>A0A371I7Z2_MUCPR</name>
<evidence type="ECO:0000256" key="1">
    <source>
        <dbReference type="SAM" id="MobiDB-lite"/>
    </source>
</evidence>
<dbReference type="AlphaFoldDB" id="A0A371I7Z2"/>
<proteinExistence type="predicted"/>
<dbReference type="PANTHER" id="PTHR32108">
    <property type="entry name" value="DNA-DIRECTED RNA POLYMERASE SUBUNIT ALPHA"/>
    <property type="match status" value="1"/>
</dbReference>
<dbReference type="Proteomes" id="UP000257109">
    <property type="component" value="Unassembled WGS sequence"/>
</dbReference>
<feature type="non-terminal residue" evidence="2">
    <location>
        <position position="1"/>
    </location>
</feature>
<sequence length="249" mass="28138">MLEGTSHLYLAPLSEKEMVKMFIDTLQPSYEKMVGNVSLNFSDLVIIRERVEVGMRKGKIALEVATSHTNKSCNQRKEGETNMVVSMPNFPHHQYPSQPRTTYQPPLPTPRADLLETRQSNADNGPRGRNNLTRTFTSIPMSHTKLLTHLSYDQNAKCDYHAGTIGHATKKCRGLKHKVQYLINAGLLSFKENNLNVESNPSARMMKVILNKQASLSNGSSRPKIPKNRSNITLARPVIKYTKKRPKQK</sequence>
<feature type="region of interest" description="Disordered" evidence="1">
    <location>
        <begin position="118"/>
        <end position="137"/>
    </location>
</feature>
<comment type="caution">
    <text evidence="2">The sequence shown here is derived from an EMBL/GenBank/DDBJ whole genome shotgun (WGS) entry which is preliminary data.</text>
</comment>
<reference evidence="2" key="1">
    <citation type="submission" date="2018-05" db="EMBL/GenBank/DDBJ databases">
        <title>Draft genome of Mucuna pruriens seed.</title>
        <authorList>
            <person name="Nnadi N.E."/>
            <person name="Vos R."/>
            <person name="Hasami M.H."/>
            <person name="Devisetty U.K."/>
            <person name="Aguiy J.C."/>
        </authorList>
    </citation>
    <scope>NUCLEOTIDE SEQUENCE [LARGE SCALE GENOMIC DNA]</scope>
    <source>
        <strain evidence="2">JCA_2017</strain>
    </source>
</reference>
<feature type="compositionally biased region" description="Polar residues" evidence="1">
    <location>
        <begin position="95"/>
        <end position="104"/>
    </location>
</feature>
<keyword evidence="3" id="KW-1185">Reference proteome</keyword>
<organism evidence="2 3">
    <name type="scientific">Mucuna pruriens</name>
    <name type="common">Velvet bean</name>
    <name type="synonym">Dolichos pruriens</name>
    <dbReference type="NCBI Taxonomy" id="157652"/>
    <lineage>
        <taxon>Eukaryota</taxon>
        <taxon>Viridiplantae</taxon>
        <taxon>Streptophyta</taxon>
        <taxon>Embryophyta</taxon>
        <taxon>Tracheophyta</taxon>
        <taxon>Spermatophyta</taxon>
        <taxon>Magnoliopsida</taxon>
        <taxon>eudicotyledons</taxon>
        <taxon>Gunneridae</taxon>
        <taxon>Pentapetalae</taxon>
        <taxon>rosids</taxon>
        <taxon>fabids</taxon>
        <taxon>Fabales</taxon>
        <taxon>Fabaceae</taxon>
        <taxon>Papilionoideae</taxon>
        <taxon>50 kb inversion clade</taxon>
        <taxon>NPAAA clade</taxon>
        <taxon>indigoferoid/millettioid clade</taxon>
        <taxon>Phaseoleae</taxon>
        <taxon>Mucuna</taxon>
    </lineage>
</organism>
<dbReference type="EMBL" id="QJKJ01000703">
    <property type="protein sequence ID" value="RDY11135.1"/>
    <property type="molecule type" value="Genomic_DNA"/>
</dbReference>